<sequence length="844" mass="98711">MDKSDLEQLVKYNIFDVDNASTKPWGQLNSANVQSAIEQTVNMDCITVFRQMNGATVDFYVIFSKTHRFGLLCDGDLNLEIGRWARLQYIGGDFKPGHFLSSRSLRLINYIAPPRFVDAKRYKMREVPEDIAEFIVILTLRARVWNYGNGDLVIESDDVGPIKVDANWTPSPHIPSKFPKGAVVEIEFVRDSWYLRKLHGHWHDGLDLRRLDSPYIWPGYTVEEAEYRGRRYAHGVEECTERAVSRQNFDEEQPRYQRKNQSAYSEPKRPPDHYSAQNMNDNYERRSGNPECGYAKQYSGERHRSGAQNENRYESRGYRAEYRSENRDNVPHTMSNTFSGNPAYSETREARDCFNVRNENQNCEERSGSRYEYDRQGRYESDRRAAQNEDRYESRGDGAENRYSVPPMVNKTSGYSAYSEPRQGAYHSNAQNMEGNSERRSSGRAECNYARQDDYYGGDRSQPQNDRFESRGYRAENRAGNRDYSPHMMNNTFPGNSAYGEPTQTPDRFGTRNRDDNGEGRSANYSECGYARQGCYERDRNEQRNEDRYVSHGDRVENRHSAPRMMNKTSSSNPAYSEPIRGQDRFGSQNMNHNPDRRPDLYPECSSARQDFNERRENEPQSKERCGNRDYRSENQRSVPPTINKTTGNKMPIHGEEPSTRDHMSYSFRLPEEPSSTKHDREDYYFDFRQDEEYSEPPNDYYYNSNNFLSNVERRFGACNIRDDSPERRSPRNSEYSTARQDYRGFERNDPRNEDRYGNRDYEAENQHSILPMMKNISTNNKQWIPPVLPPNEENVVDLTEERPSGRHSCPAWCCVVQIRHDHIICYAPISGIHKILIRREMLE</sequence>
<feature type="compositionally biased region" description="Basic and acidic residues" evidence="1">
    <location>
        <begin position="363"/>
        <end position="400"/>
    </location>
</feature>
<feature type="compositionally biased region" description="Basic and acidic residues" evidence="1">
    <location>
        <begin position="509"/>
        <end position="519"/>
    </location>
</feature>
<feature type="compositionally biased region" description="Basic and acidic residues" evidence="1">
    <location>
        <begin position="539"/>
        <end position="560"/>
    </location>
</feature>
<feature type="compositionally biased region" description="Basic and acidic residues" evidence="1">
    <location>
        <begin position="241"/>
        <end position="255"/>
    </location>
</feature>
<feature type="region of interest" description="Disordered" evidence="1">
    <location>
        <begin position="539"/>
        <end position="682"/>
    </location>
</feature>
<dbReference type="AlphaFoldDB" id="A0A016WBU3"/>
<evidence type="ECO:0000313" key="2">
    <source>
        <dbReference type="EMBL" id="EYC37075.1"/>
    </source>
</evidence>
<feature type="compositionally biased region" description="Basic and acidic residues" evidence="1">
    <location>
        <begin position="741"/>
        <end position="761"/>
    </location>
</feature>
<accession>A0A016WBU3</accession>
<dbReference type="Proteomes" id="UP000024635">
    <property type="component" value="Unassembled WGS sequence"/>
</dbReference>
<name>A0A016WBU3_9BILA</name>
<keyword evidence="3" id="KW-1185">Reference proteome</keyword>
<gene>
    <name evidence="2" type="primary">Acey_s0829.g2571</name>
    <name evidence="2" type="ORF">Y032_0829g2571</name>
</gene>
<protein>
    <submittedName>
        <fullName evidence="2">Uncharacterized protein</fullName>
    </submittedName>
</protein>
<dbReference type="OrthoDB" id="5870755at2759"/>
<feature type="compositionally biased region" description="Polar residues" evidence="1">
    <location>
        <begin position="636"/>
        <end position="649"/>
    </location>
</feature>
<evidence type="ECO:0000256" key="1">
    <source>
        <dbReference type="SAM" id="MobiDB-lite"/>
    </source>
</evidence>
<feature type="compositionally biased region" description="Basic and acidic residues" evidence="1">
    <location>
        <begin position="721"/>
        <end position="732"/>
    </location>
</feature>
<feature type="compositionally biased region" description="Basic and acidic residues" evidence="1">
    <location>
        <begin position="311"/>
        <end position="330"/>
    </location>
</feature>
<feature type="compositionally biased region" description="Basic and acidic residues" evidence="1">
    <location>
        <begin position="653"/>
        <end position="682"/>
    </location>
</feature>
<dbReference type="EMBL" id="JARK01000429">
    <property type="protein sequence ID" value="EYC37075.1"/>
    <property type="molecule type" value="Genomic_DNA"/>
</dbReference>
<reference evidence="3" key="1">
    <citation type="journal article" date="2015" name="Nat. Genet.">
        <title>The genome and transcriptome of the zoonotic hookworm Ancylostoma ceylanicum identify infection-specific gene families.</title>
        <authorList>
            <person name="Schwarz E.M."/>
            <person name="Hu Y."/>
            <person name="Antoshechkin I."/>
            <person name="Miller M.M."/>
            <person name="Sternberg P.W."/>
            <person name="Aroian R.V."/>
        </authorList>
    </citation>
    <scope>NUCLEOTIDE SEQUENCE</scope>
    <source>
        <strain evidence="3">HY135</strain>
    </source>
</reference>
<feature type="compositionally biased region" description="Basic and acidic residues" evidence="1">
    <location>
        <begin position="611"/>
        <end position="635"/>
    </location>
</feature>
<feature type="region of interest" description="Disordered" evidence="1">
    <location>
        <begin position="241"/>
        <end position="344"/>
    </location>
</feature>
<evidence type="ECO:0000313" key="3">
    <source>
        <dbReference type="Proteomes" id="UP000024635"/>
    </source>
</evidence>
<feature type="region of interest" description="Disordered" evidence="1">
    <location>
        <begin position="451"/>
        <end position="525"/>
    </location>
</feature>
<proteinExistence type="predicted"/>
<feature type="region of interest" description="Disordered" evidence="1">
    <location>
        <begin position="362"/>
        <end position="408"/>
    </location>
</feature>
<organism evidence="2 3">
    <name type="scientific">Ancylostoma ceylanicum</name>
    <dbReference type="NCBI Taxonomy" id="53326"/>
    <lineage>
        <taxon>Eukaryota</taxon>
        <taxon>Metazoa</taxon>
        <taxon>Ecdysozoa</taxon>
        <taxon>Nematoda</taxon>
        <taxon>Chromadorea</taxon>
        <taxon>Rhabditida</taxon>
        <taxon>Rhabditina</taxon>
        <taxon>Rhabditomorpha</taxon>
        <taxon>Strongyloidea</taxon>
        <taxon>Ancylostomatidae</taxon>
        <taxon>Ancylostomatinae</taxon>
        <taxon>Ancylostoma</taxon>
    </lineage>
</organism>
<feature type="region of interest" description="Disordered" evidence="1">
    <location>
        <begin position="721"/>
        <end position="761"/>
    </location>
</feature>
<comment type="caution">
    <text evidence="2">The sequence shown here is derived from an EMBL/GenBank/DDBJ whole genome shotgun (WGS) entry which is preliminary data.</text>
</comment>
<feature type="compositionally biased region" description="Polar residues" evidence="1">
    <location>
        <begin position="332"/>
        <end position="344"/>
    </location>
</feature>
<feature type="compositionally biased region" description="Basic and acidic residues" evidence="1">
    <location>
        <begin position="466"/>
        <end position="485"/>
    </location>
</feature>